<organism evidence="4 5">
    <name type="scientific">Thalassospira mesophila</name>
    <dbReference type="NCBI Taxonomy" id="1293891"/>
    <lineage>
        <taxon>Bacteria</taxon>
        <taxon>Pseudomonadati</taxon>
        <taxon>Pseudomonadota</taxon>
        <taxon>Alphaproteobacteria</taxon>
        <taxon>Rhodospirillales</taxon>
        <taxon>Thalassospiraceae</taxon>
        <taxon>Thalassospira</taxon>
    </lineage>
</organism>
<dbReference type="InterPro" id="IPR036526">
    <property type="entry name" value="C-N_Hydrolase_sf"/>
</dbReference>
<evidence type="ECO:0000313" key="4">
    <source>
        <dbReference type="EMBL" id="OSQ35974.1"/>
    </source>
</evidence>
<dbReference type="CDD" id="cd07572">
    <property type="entry name" value="nit"/>
    <property type="match status" value="1"/>
</dbReference>
<feature type="domain" description="CN hydrolase" evidence="3">
    <location>
        <begin position="1"/>
        <end position="247"/>
    </location>
</feature>
<dbReference type="InterPro" id="IPR003010">
    <property type="entry name" value="C-N_Hydrolase"/>
</dbReference>
<dbReference type="RefSeq" id="WP_085585633.1">
    <property type="nucleotide sequence ID" value="NZ_JFKA01000013.1"/>
</dbReference>
<comment type="similarity">
    <text evidence="1">Belongs to the carbon-nitrogen hydrolase superfamily. NIT1/NIT2 family.</text>
</comment>
<dbReference type="STRING" id="1293891.TMES_19290"/>
<keyword evidence="5" id="KW-1185">Reference proteome</keyword>
<name>A0A1Y2KVQ8_9PROT</name>
<dbReference type="OrthoDB" id="9811121at2"/>
<dbReference type="PANTHER" id="PTHR23088:SF27">
    <property type="entry name" value="DEAMINATED GLUTATHIONE AMIDASE"/>
    <property type="match status" value="1"/>
</dbReference>
<gene>
    <name evidence="4" type="ORF">TMES_19290</name>
</gene>
<dbReference type="GO" id="GO:0016811">
    <property type="term" value="F:hydrolase activity, acting on carbon-nitrogen (but not peptide) bonds, in linear amides"/>
    <property type="evidence" value="ECO:0007669"/>
    <property type="project" value="InterPro"/>
</dbReference>
<dbReference type="PANTHER" id="PTHR23088">
    <property type="entry name" value="NITRILASE-RELATED"/>
    <property type="match status" value="1"/>
</dbReference>
<evidence type="ECO:0000313" key="5">
    <source>
        <dbReference type="Proteomes" id="UP000193391"/>
    </source>
</evidence>
<dbReference type="Pfam" id="PF00795">
    <property type="entry name" value="CN_hydrolase"/>
    <property type="match status" value="1"/>
</dbReference>
<dbReference type="EMBL" id="JFKA01000013">
    <property type="protein sequence ID" value="OSQ35974.1"/>
    <property type="molecule type" value="Genomic_DNA"/>
</dbReference>
<dbReference type="SUPFAM" id="SSF56317">
    <property type="entry name" value="Carbon-nitrogen hydrolase"/>
    <property type="match status" value="1"/>
</dbReference>
<evidence type="ECO:0000256" key="1">
    <source>
        <dbReference type="ARBA" id="ARBA00010613"/>
    </source>
</evidence>
<proteinExistence type="inferred from homology"/>
<dbReference type="InterPro" id="IPR001110">
    <property type="entry name" value="UPF0012_CS"/>
</dbReference>
<sequence length="273" mass="30053">MRVAICQLNSQDDKEVNLATAEKLVREAAADKADLVALPEYTDYQGPKEGALASAEPEDGPTTQRFSALAAELGVNILLGSIRIQTEDPARCNNRSFLFGRDGKVVAQYNKLHLYDVDLPGRITYRESDTVMPGQDIVMGEVDGHKAGLSICYDVRFPELFRLQALQGAKILFVPAAFALYTGRDHWDVLLRARAIENQCFVIAPGQFGPYPPAGACNGRSIIIDPWGNVLTRMADKVGYAIADLDFSMQTKTREELPSLGNRRADIYDLKTA</sequence>
<reference evidence="4 5" key="1">
    <citation type="submission" date="2014-03" db="EMBL/GenBank/DDBJ databases">
        <title>The draft genome sequence of Thalassospira mesophila JCM 18969.</title>
        <authorList>
            <person name="Lai Q."/>
            <person name="Shao Z."/>
        </authorList>
    </citation>
    <scope>NUCLEOTIDE SEQUENCE [LARGE SCALE GENOMIC DNA]</scope>
    <source>
        <strain evidence="4 5">JCM 18969</strain>
    </source>
</reference>
<evidence type="ECO:0000259" key="3">
    <source>
        <dbReference type="PROSITE" id="PS50263"/>
    </source>
</evidence>
<dbReference type="Gene3D" id="3.60.110.10">
    <property type="entry name" value="Carbon-nitrogen hydrolase"/>
    <property type="match status" value="1"/>
</dbReference>
<accession>A0A1Y2KVQ8</accession>
<keyword evidence="2 4" id="KW-0378">Hydrolase</keyword>
<evidence type="ECO:0000256" key="2">
    <source>
        <dbReference type="ARBA" id="ARBA00022801"/>
    </source>
</evidence>
<dbReference type="PROSITE" id="PS01227">
    <property type="entry name" value="UPF0012"/>
    <property type="match status" value="1"/>
</dbReference>
<comment type="caution">
    <text evidence="4">The sequence shown here is derived from an EMBL/GenBank/DDBJ whole genome shotgun (WGS) entry which is preliminary data.</text>
</comment>
<dbReference type="Proteomes" id="UP000193391">
    <property type="component" value="Unassembled WGS sequence"/>
</dbReference>
<dbReference type="PROSITE" id="PS50263">
    <property type="entry name" value="CN_HYDROLASE"/>
    <property type="match status" value="1"/>
</dbReference>
<protein>
    <submittedName>
        <fullName evidence="4">Hydrolase</fullName>
    </submittedName>
</protein>
<dbReference type="AlphaFoldDB" id="A0A1Y2KVQ8"/>
<dbReference type="InterPro" id="IPR045254">
    <property type="entry name" value="Nit1/2_C-N_Hydrolase"/>
</dbReference>